<dbReference type="PANTHER" id="PTHR47700">
    <property type="entry name" value="V CHITINASE, PUTATIVE (AFU_ORTHOLOGUE AFUA_6G13720)-RELATED"/>
    <property type="match status" value="1"/>
</dbReference>
<dbReference type="Gene3D" id="3.10.50.10">
    <property type="match status" value="1"/>
</dbReference>
<evidence type="ECO:0000313" key="5">
    <source>
        <dbReference type="Proteomes" id="UP000191672"/>
    </source>
</evidence>
<evidence type="ECO:0000259" key="3">
    <source>
        <dbReference type="Pfam" id="PF23584"/>
    </source>
</evidence>
<feature type="domain" description="DUF7136" evidence="3">
    <location>
        <begin position="71"/>
        <end position="279"/>
    </location>
</feature>
<organism evidence="4 5">
    <name type="scientific">Penicillium antarcticum</name>
    <dbReference type="NCBI Taxonomy" id="416450"/>
    <lineage>
        <taxon>Eukaryota</taxon>
        <taxon>Fungi</taxon>
        <taxon>Dikarya</taxon>
        <taxon>Ascomycota</taxon>
        <taxon>Pezizomycotina</taxon>
        <taxon>Eurotiomycetes</taxon>
        <taxon>Eurotiomycetidae</taxon>
        <taxon>Eurotiales</taxon>
        <taxon>Aspergillaceae</taxon>
        <taxon>Penicillium</taxon>
    </lineage>
</organism>
<dbReference type="InterPro" id="IPR055560">
    <property type="entry name" value="DUF7136"/>
</dbReference>
<accession>A0A1V6PUW0</accession>
<evidence type="ECO:0000313" key="4">
    <source>
        <dbReference type="EMBL" id="OQD80755.1"/>
    </source>
</evidence>
<dbReference type="Proteomes" id="UP000191672">
    <property type="component" value="Unassembled WGS sequence"/>
</dbReference>
<evidence type="ECO:0000256" key="1">
    <source>
        <dbReference type="ARBA" id="ARBA00022669"/>
    </source>
</evidence>
<dbReference type="Pfam" id="PF23584">
    <property type="entry name" value="DUF7136"/>
    <property type="match status" value="1"/>
</dbReference>
<comment type="caution">
    <text evidence="4">The sequence shown here is derived from an EMBL/GenBank/DDBJ whole genome shotgun (WGS) entry which is preliminary data.</text>
</comment>
<evidence type="ECO:0000256" key="2">
    <source>
        <dbReference type="ARBA" id="ARBA00023026"/>
    </source>
</evidence>
<reference evidence="5" key="1">
    <citation type="journal article" date="2017" name="Nat. Microbiol.">
        <title>Global analysis of biosynthetic gene clusters reveals vast potential of secondary metabolite production in Penicillium species.</title>
        <authorList>
            <person name="Nielsen J.C."/>
            <person name="Grijseels S."/>
            <person name="Prigent S."/>
            <person name="Ji B."/>
            <person name="Dainat J."/>
            <person name="Nielsen K.F."/>
            <person name="Frisvad J.C."/>
            <person name="Workman M."/>
            <person name="Nielsen J."/>
        </authorList>
    </citation>
    <scope>NUCLEOTIDE SEQUENCE [LARGE SCALE GENOMIC DNA]</scope>
    <source>
        <strain evidence="5">IBT 31811</strain>
    </source>
</reference>
<dbReference type="AlphaFoldDB" id="A0A1V6PUW0"/>
<dbReference type="InterPro" id="IPR053214">
    <property type="entry name" value="LysM12-like"/>
</dbReference>
<keyword evidence="2" id="KW-0843">Virulence</keyword>
<proteinExistence type="predicted"/>
<protein>
    <recommendedName>
        <fullName evidence="3">DUF7136 domain-containing protein</fullName>
    </recommendedName>
</protein>
<keyword evidence="1" id="KW-0147">Chitin-binding</keyword>
<gene>
    <name evidence="4" type="ORF">PENANT_c033G09432</name>
</gene>
<dbReference type="InterPro" id="IPR029070">
    <property type="entry name" value="Chitinase_insertion_sf"/>
</dbReference>
<dbReference type="GO" id="GO:0008061">
    <property type="term" value="F:chitin binding"/>
    <property type="evidence" value="ECO:0007669"/>
    <property type="project" value="UniProtKB-KW"/>
</dbReference>
<dbReference type="EMBL" id="MDYN01000033">
    <property type="protein sequence ID" value="OQD80755.1"/>
    <property type="molecule type" value="Genomic_DNA"/>
</dbReference>
<name>A0A1V6PUW0_9EURO</name>
<dbReference type="PANTHER" id="PTHR47700:SF1">
    <property type="entry name" value="CHITINASE"/>
    <property type="match status" value="1"/>
</dbReference>
<dbReference type="STRING" id="416450.A0A1V6PUW0"/>
<sequence>MGQQPLLGYPYSVSVSSVFWNHFPNINGSLTYTERKAKALAGGNPECALFGVSYRGHLQGLGPYWTVFAVSDILEVNLVFPQNDTYAPNDSFPIVFAFRNSERARYLNPSLEYLLWDENGDEALPVRHELRWVNWTDQDTYFAYKYSRSLRRESFWKVLWTLSWDSCAEDSTQYGSKVVYNTTTKATWFTTKNSAPKLDPIAATANRTCLGQSGVAINVSDRTMYIPGEGWSGGQYTNHTCAVVAASPTPTTNPCRSQIGNATVASMEASLKAWHCNITFGQAADCPDKNNVAQKLAVAAAPAATLSGFHLLSIFQVKLTETRLSLATITKAGVPGNKVTVNVTSYGRSFKMAKAGCHGPDCAFVGGRLNSRRSRASARQQLVTEHYVDASSNSDILVYDVTEPVSYMSASTKKTCAALYAAWGLGGTSDEPLIHTQQQYIRRRHH</sequence>
<keyword evidence="5" id="KW-1185">Reference proteome</keyword>
<dbReference type="Gene3D" id="3.20.20.80">
    <property type="entry name" value="Glycosidases"/>
    <property type="match status" value="1"/>
</dbReference>